<evidence type="ECO:0000256" key="3">
    <source>
        <dbReference type="ARBA" id="ARBA00022741"/>
    </source>
</evidence>
<feature type="domain" description="ABC transmembrane type-1" evidence="9">
    <location>
        <begin position="30"/>
        <end position="313"/>
    </location>
</feature>
<dbReference type="AlphaFoldDB" id="A0A6N8FS28"/>
<dbReference type="RefSeq" id="WP_105220171.1">
    <property type="nucleotide sequence ID" value="NZ_CAWNSU010000057.1"/>
</dbReference>
<comment type="subcellular location">
    <subcellularLocation>
        <location evidence="1">Cell membrane</location>
        <topology evidence="1">Multi-pass membrane protein</topology>
    </subcellularLocation>
</comment>
<dbReference type="InterPro" id="IPR003439">
    <property type="entry name" value="ABC_transporter-like_ATP-bd"/>
</dbReference>
<reference evidence="10 11" key="1">
    <citation type="journal article" date="2019" name="Front. Microbiol.">
        <title>Genomic Features for Desiccation Tolerance and Sugar Biosynthesis in the Extremophile Gloeocapsopsis sp. UTEX B3054.</title>
        <authorList>
            <person name="Urrejola C."/>
            <person name="Alcorta J."/>
            <person name="Salas L."/>
            <person name="Vasquez M."/>
            <person name="Polz M.F."/>
            <person name="Vicuna R."/>
            <person name="Diez B."/>
        </authorList>
    </citation>
    <scope>NUCLEOTIDE SEQUENCE [LARGE SCALE GENOMIC DNA]</scope>
    <source>
        <strain evidence="10 11">1H9</strain>
    </source>
</reference>
<dbReference type="GO" id="GO:0016887">
    <property type="term" value="F:ATP hydrolysis activity"/>
    <property type="evidence" value="ECO:0007669"/>
    <property type="project" value="InterPro"/>
</dbReference>
<dbReference type="SUPFAM" id="SSF90123">
    <property type="entry name" value="ABC transporter transmembrane region"/>
    <property type="match status" value="1"/>
</dbReference>
<organism evidence="10 11">
    <name type="scientific">Gloeocapsopsis dulcis AAB1 = 1H9</name>
    <dbReference type="NCBI Taxonomy" id="1433147"/>
    <lineage>
        <taxon>Bacteria</taxon>
        <taxon>Bacillati</taxon>
        <taxon>Cyanobacteriota</taxon>
        <taxon>Cyanophyceae</taxon>
        <taxon>Oscillatoriophycideae</taxon>
        <taxon>Chroococcales</taxon>
        <taxon>Chroococcaceae</taxon>
        <taxon>Gloeocapsopsis</taxon>
        <taxon>Gloeocapsopsis dulcis</taxon>
    </lineage>
</organism>
<feature type="transmembrane region" description="Helical" evidence="7">
    <location>
        <begin position="290"/>
        <end position="312"/>
    </location>
</feature>
<dbReference type="PROSITE" id="PS50893">
    <property type="entry name" value="ABC_TRANSPORTER_2"/>
    <property type="match status" value="1"/>
</dbReference>
<dbReference type="InterPro" id="IPR027417">
    <property type="entry name" value="P-loop_NTPase"/>
</dbReference>
<feature type="transmembrane region" description="Helical" evidence="7">
    <location>
        <begin position="136"/>
        <end position="159"/>
    </location>
</feature>
<dbReference type="PANTHER" id="PTHR24221">
    <property type="entry name" value="ATP-BINDING CASSETTE SUB-FAMILY B"/>
    <property type="match status" value="1"/>
</dbReference>
<dbReference type="GO" id="GO:0005524">
    <property type="term" value="F:ATP binding"/>
    <property type="evidence" value="ECO:0007669"/>
    <property type="project" value="UniProtKB-KW"/>
</dbReference>
<evidence type="ECO:0000313" key="11">
    <source>
        <dbReference type="Proteomes" id="UP000441797"/>
    </source>
</evidence>
<dbReference type="EMBL" id="NAPY01000002">
    <property type="protein sequence ID" value="MUL35145.1"/>
    <property type="molecule type" value="Genomic_DNA"/>
</dbReference>
<feature type="domain" description="ABC transporter" evidence="8">
    <location>
        <begin position="361"/>
        <end position="593"/>
    </location>
</feature>
<feature type="transmembrane region" description="Helical" evidence="7">
    <location>
        <begin position="245"/>
        <end position="270"/>
    </location>
</feature>
<dbReference type="GO" id="GO:0140359">
    <property type="term" value="F:ABC-type transporter activity"/>
    <property type="evidence" value="ECO:0007669"/>
    <property type="project" value="InterPro"/>
</dbReference>
<keyword evidence="2 7" id="KW-0812">Transmembrane</keyword>
<dbReference type="PANTHER" id="PTHR24221:SF423">
    <property type="entry name" value="ABC TRANSPORTER"/>
    <property type="match status" value="1"/>
</dbReference>
<dbReference type="SUPFAM" id="SSF52540">
    <property type="entry name" value="P-loop containing nucleoside triphosphate hydrolases"/>
    <property type="match status" value="1"/>
</dbReference>
<feature type="transmembrane region" description="Helical" evidence="7">
    <location>
        <begin position="24"/>
        <end position="43"/>
    </location>
</feature>
<evidence type="ECO:0008006" key="12">
    <source>
        <dbReference type="Google" id="ProtNLM"/>
    </source>
</evidence>
<dbReference type="Pfam" id="PF00664">
    <property type="entry name" value="ABC_membrane"/>
    <property type="match status" value="1"/>
</dbReference>
<evidence type="ECO:0000259" key="9">
    <source>
        <dbReference type="PROSITE" id="PS50929"/>
    </source>
</evidence>
<dbReference type="InterPro" id="IPR039421">
    <property type="entry name" value="Type_1_exporter"/>
</dbReference>
<dbReference type="OrthoDB" id="9762778at2"/>
<feature type="transmembrane region" description="Helical" evidence="7">
    <location>
        <begin position="165"/>
        <end position="185"/>
    </location>
</feature>
<name>A0A6N8FS28_9CHRO</name>
<dbReference type="Gene3D" id="3.40.50.300">
    <property type="entry name" value="P-loop containing nucleotide triphosphate hydrolases"/>
    <property type="match status" value="1"/>
</dbReference>
<evidence type="ECO:0000256" key="6">
    <source>
        <dbReference type="ARBA" id="ARBA00023136"/>
    </source>
</evidence>
<keyword evidence="3" id="KW-0547">Nucleotide-binding</keyword>
<accession>A0A6N8FS28</accession>
<proteinExistence type="predicted"/>
<keyword evidence="4" id="KW-0067">ATP-binding</keyword>
<dbReference type="SMART" id="SM00382">
    <property type="entry name" value="AAA"/>
    <property type="match status" value="1"/>
</dbReference>
<dbReference type="InterPro" id="IPR011527">
    <property type="entry name" value="ABC1_TM_dom"/>
</dbReference>
<dbReference type="CDD" id="cd07346">
    <property type="entry name" value="ABC_6TM_exporters"/>
    <property type="match status" value="1"/>
</dbReference>
<dbReference type="Gene3D" id="1.20.1560.10">
    <property type="entry name" value="ABC transporter type 1, transmembrane domain"/>
    <property type="match status" value="1"/>
</dbReference>
<comment type="caution">
    <text evidence="10">The sequence shown here is derived from an EMBL/GenBank/DDBJ whole genome shotgun (WGS) entry which is preliminary data.</text>
</comment>
<evidence type="ECO:0000256" key="4">
    <source>
        <dbReference type="ARBA" id="ARBA00022840"/>
    </source>
</evidence>
<keyword evidence="6 7" id="KW-0472">Membrane</keyword>
<dbReference type="InterPro" id="IPR036640">
    <property type="entry name" value="ABC1_TM_sf"/>
</dbReference>
<evidence type="ECO:0000256" key="7">
    <source>
        <dbReference type="SAM" id="Phobius"/>
    </source>
</evidence>
<dbReference type="Proteomes" id="UP000441797">
    <property type="component" value="Unassembled WGS sequence"/>
</dbReference>
<sequence length="596" mass="65428">MTTKSASSLPTWRYLLELIRYKPVFYLANGLLASGLYYFFLLIPGLIVREVFDTITLQTTAGLNVWTLLALLVGNIVAQQTFMLIGVTADGVFRMYVATLLRKHLLARIWKRPGAQALPGSSGEAISRFRDDIEAILNFLTYSFDPVAQSLAIVIGLIILARINFWLSLLVFAPLVVTVATINIASKRIRNYRQANQEAIGGVTGLLGEIFAAVQAIQVAGTQKRVVEYFERVNEVRRQAALKDLLLGQILNSFLTNLANLGTAILLLAAAGMMQNTAGNTLTVGDFTLFVSYLGEFTVIAGFFGSSLTLYFQTEVSLLRLIELIPGVPPLSLVQHDKVYLQGQLPPLPNPPQIVNPLATLNMRNLSYCYPGTTCGIAQVNLILKKGTLTVVTGRIGSGKSTLLRVLLGLLPKQTGEIFWNHQQVVDPAAFFMPPRCAYTAQVPQLFSETLRDNILLGLPENQVDLAGAIHSAVMEPDVANLEHGLDTMIGPRGTKLSGGQVQRTAAARMFVRQPELLVFDDLSSALDVETERSLWQRLLATDKFTCLAVSHRQVALRHADHIIVLKDGRVEASGKLEQLLATCAEMQRLWSEDLG</sequence>
<keyword evidence="11" id="KW-1185">Reference proteome</keyword>
<protein>
    <recommendedName>
        <fullName evidence="12">ABC transporter ATP-binding protein</fullName>
    </recommendedName>
</protein>
<evidence type="ECO:0000256" key="5">
    <source>
        <dbReference type="ARBA" id="ARBA00022989"/>
    </source>
</evidence>
<evidence type="ECO:0000313" key="10">
    <source>
        <dbReference type="EMBL" id="MUL35145.1"/>
    </source>
</evidence>
<gene>
    <name evidence="10" type="ORF">BWI75_01905</name>
</gene>
<keyword evidence="5 7" id="KW-1133">Transmembrane helix</keyword>
<dbReference type="InterPro" id="IPR003593">
    <property type="entry name" value="AAA+_ATPase"/>
</dbReference>
<dbReference type="GO" id="GO:0005886">
    <property type="term" value="C:plasma membrane"/>
    <property type="evidence" value="ECO:0007669"/>
    <property type="project" value="UniProtKB-SubCell"/>
</dbReference>
<feature type="transmembrane region" description="Helical" evidence="7">
    <location>
        <begin position="55"/>
        <end position="76"/>
    </location>
</feature>
<dbReference type="Pfam" id="PF00005">
    <property type="entry name" value="ABC_tran"/>
    <property type="match status" value="1"/>
</dbReference>
<evidence type="ECO:0000259" key="8">
    <source>
        <dbReference type="PROSITE" id="PS50893"/>
    </source>
</evidence>
<evidence type="ECO:0000256" key="2">
    <source>
        <dbReference type="ARBA" id="ARBA00022692"/>
    </source>
</evidence>
<dbReference type="PROSITE" id="PS50929">
    <property type="entry name" value="ABC_TM1F"/>
    <property type="match status" value="1"/>
</dbReference>
<evidence type="ECO:0000256" key="1">
    <source>
        <dbReference type="ARBA" id="ARBA00004651"/>
    </source>
</evidence>